<protein>
    <submittedName>
        <fullName evidence="5">ATP-dependent acyl-CoA ligase</fullName>
    </submittedName>
</protein>
<dbReference type="Pfam" id="PF00501">
    <property type="entry name" value="AMP-binding"/>
    <property type="match status" value="1"/>
</dbReference>
<dbReference type="InterPro" id="IPR042099">
    <property type="entry name" value="ANL_N_sf"/>
</dbReference>
<feature type="domain" description="AMP-binding enzyme C-terminal" evidence="4">
    <location>
        <begin position="412"/>
        <end position="485"/>
    </location>
</feature>
<evidence type="ECO:0000313" key="6">
    <source>
        <dbReference type="Proteomes" id="UP001500618"/>
    </source>
</evidence>
<organism evidence="5 6">
    <name type="scientific">Fodinicola feengrottensis</name>
    <dbReference type="NCBI Taxonomy" id="435914"/>
    <lineage>
        <taxon>Bacteria</taxon>
        <taxon>Bacillati</taxon>
        <taxon>Actinomycetota</taxon>
        <taxon>Actinomycetes</taxon>
        <taxon>Mycobacteriales</taxon>
        <taxon>Fodinicola</taxon>
    </lineage>
</organism>
<evidence type="ECO:0000259" key="4">
    <source>
        <dbReference type="Pfam" id="PF13193"/>
    </source>
</evidence>
<evidence type="ECO:0000259" key="3">
    <source>
        <dbReference type="Pfam" id="PF00501"/>
    </source>
</evidence>
<dbReference type="PROSITE" id="PS00455">
    <property type="entry name" value="AMP_BINDING"/>
    <property type="match status" value="1"/>
</dbReference>
<dbReference type="InterPro" id="IPR000873">
    <property type="entry name" value="AMP-dep_synth/lig_dom"/>
</dbReference>
<evidence type="ECO:0000313" key="5">
    <source>
        <dbReference type="EMBL" id="GAA1723155.1"/>
    </source>
</evidence>
<comment type="caution">
    <text evidence="5">The sequence shown here is derived from an EMBL/GenBank/DDBJ whole genome shotgun (WGS) entry which is preliminary data.</text>
</comment>
<dbReference type="InterPro" id="IPR025110">
    <property type="entry name" value="AMP-bd_C"/>
</dbReference>
<evidence type="ECO:0000256" key="2">
    <source>
        <dbReference type="ARBA" id="ARBA00022598"/>
    </source>
</evidence>
<dbReference type="GO" id="GO:0016874">
    <property type="term" value="F:ligase activity"/>
    <property type="evidence" value="ECO:0007669"/>
    <property type="project" value="UniProtKB-KW"/>
</dbReference>
<dbReference type="Proteomes" id="UP001500618">
    <property type="component" value="Unassembled WGS sequence"/>
</dbReference>
<keyword evidence="6" id="KW-1185">Reference proteome</keyword>
<dbReference type="PANTHER" id="PTHR43201:SF5">
    <property type="entry name" value="MEDIUM-CHAIN ACYL-COA LIGASE ACSF2, MITOCHONDRIAL"/>
    <property type="match status" value="1"/>
</dbReference>
<dbReference type="PANTHER" id="PTHR43201">
    <property type="entry name" value="ACYL-COA SYNTHETASE"/>
    <property type="match status" value="1"/>
</dbReference>
<dbReference type="InterPro" id="IPR045851">
    <property type="entry name" value="AMP-bd_C_sf"/>
</dbReference>
<dbReference type="EMBL" id="BAAANY010000056">
    <property type="protein sequence ID" value="GAA1723155.1"/>
    <property type="molecule type" value="Genomic_DNA"/>
</dbReference>
<accession>A0ABN2JD65</accession>
<dbReference type="Gene3D" id="3.30.300.30">
    <property type="match status" value="1"/>
</dbReference>
<name>A0ABN2JD65_9ACTN</name>
<feature type="domain" description="AMP-dependent synthetase/ligase" evidence="3">
    <location>
        <begin position="13"/>
        <end position="362"/>
    </location>
</feature>
<dbReference type="Gene3D" id="3.40.50.12780">
    <property type="entry name" value="N-terminal domain of ligase-like"/>
    <property type="match status" value="1"/>
</dbReference>
<reference evidence="5 6" key="1">
    <citation type="journal article" date="2019" name="Int. J. Syst. Evol. Microbiol.">
        <title>The Global Catalogue of Microorganisms (GCM) 10K type strain sequencing project: providing services to taxonomists for standard genome sequencing and annotation.</title>
        <authorList>
            <consortium name="The Broad Institute Genomics Platform"/>
            <consortium name="The Broad Institute Genome Sequencing Center for Infectious Disease"/>
            <person name="Wu L."/>
            <person name="Ma J."/>
        </authorList>
    </citation>
    <scope>NUCLEOTIDE SEQUENCE [LARGE SCALE GENOMIC DNA]</scope>
    <source>
        <strain evidence="5 6">JCM 14718</strain>
    </source>
</reference>
<keyword evidence="2 5" id="KW-0436">Ligase</keyword>
<dbReference type="InterPro" id="IPR020845">
    <property type="entry name" value="AMP-binding_CS"/>
</dbReference>
<proteinExistence type="inferred from homology"/>
<evidence type="ECO:0000256" key="1">
    <source>
        <dbReference type="ARBA" id="ARBA00006432"/>
    </source>
</evidence>
<dbReference type="SUPFAM" id="SSF56801">
    <property type="entry name" value="Acetyl-CoA synthetase-like"/>
    <property type="match status" value="1"/>
</dbReference>
<dbReference type="Pfam" id="PF13193">
    <property type="entry name" value="AMP-binding_C"/>
    <property type="match status" value="1"/>
</dbReference>
<gene>
    <name evidence="5" type="ORF">GCM10009765_83900</name>
</gene>
<comment type="similarity">
    <text evidence="1">Belongs to the ATP-dependent AMP-binding enzyme family.</text>
</comment>
<dbReference type="RefSeq" id="WP_163566920.1">
    <property type="nucleotide sequence ID" value="NZ_BAAANY010000056.1"/>
</dbReference>
<sequence>MGEPIDTLPALVRRAAHRWPDRIAWEFPETGDRLSFADIEVSTAAYARQLAALGVGPGDRVAVMLGNRPEFALSWLALGRLGAAMVPVNTGYRRHDATGILAHSQVRLAITEKAHLDLLATIQPDTTLEKIVDCADLSLTTKENSAEPAVVAETVANIQYTSGTTGAPKGCVLPQRYWTTLAASLVEHSPKITADDIILTAQPFHYIDPQWNVALSLLSGCKLVVLDRFHPRTFWADIERHRVTWFYCLGLMPKLLLEMPPARHDRKHVVRTVCASAIPTAIHRALEERFGVPWVEAFGMTETGADLRVFDDDHDHAVGTTCLGRPVPGKEAMVVDDADNPVPRGVTGELVLRGAGMMHGYFRDQEATAKAFRGGWFHTGDLVSMDTAGRVYYAGRTKDMIRRSGENIAALEVETVLAQHAGVRVAAVVPEPDDLRGEEVYAVVQLHDGVTHSPEELTRFCADRLAAFKVPRYWAYVDQMPLTPSERVAKKTLRETLRSTRRYDRARDEWVTP</sequence>